<gene>
    <name evidence="1" type="ORF">M5X19_30525</name>
</gene>
<organism evidence="1 2">
    <name type="scientific">Paenibacillus alginolyticus</name>
    <dbReference type="NCBI Taxonomy" id="59839"/>
    <lineage>
        <taxon>Bacteria</taxon>
        <taxon>Bacillati</taxon>
        <taxon>Bacillota</taxon>
        <taxon>Bacilli</taxon>
        <taxon>Bacillales</taxon>
        <taxon>Paenibacillaceae</taxon>
        <taxon>Paenibacillus</taxon>
    </lineage>
</organism>
<sequence>MKKIAILVHSTENELGRALHSLLYAQELHEAGHQVKVIFDGAGTVWVKKFEDPSSDYHPVYKAAKNMGVIAGVCEYCSSAFGVSEDVKASGLASIAERDGHPSIAKLIAEDYQIITL</sequence>
<dbReference type="EMBL" id="JAMDMX010000128">
    <property type="protein sequence ID" value="MCY9697165.1"/>
    <property type="molecule type" value="Genomic_DNA"/>
</dbReference>
<reference evidence="1 2" key="1">
    <citation type="submission" date="2022-05" db="EMBL/GenBank/DDBJ databases">
        <title>Genome Sequencing of Bee-Associated Microbes.</title>
        <authorList>
            <person name="Dunlap C."/>
        </authorList>
    </citation>
    <scope>NUCLEOTIDE SEQUENCE [LARGE SCALE GENOMIC DNA]</scope>
    <source>
        <strain evidence="1 2">NRRL B-14421</strain>
    </source>
</reference>
<evidence type="ECO:0000313" key="1">
    <source>
        <dbReference type="EMBL" id="MCY9697165.1"/>
    </source>
</evidence>
<dbReference type="Pfam" id="PF02635">
    <property type="entry name" value="DsrE"/>
    <property type="match status" value="1"/>
</dbReference>
<dbReference type="Gene3D" id="3.40.1260.10">
    <property type="entry name" value="DsrEFH-like"/>
    <property type="match status" value="1"/>
</dbReference>
<evidence type="ECO:0000313" key="2">
    <source>
        <dbReference type="Proteomes" id="UP001527099"/>
    </source>
</evidence>
<dbReference type="RefSeq" id="WP_029196633.1">
    <property type="nucleotide sequence ID" value="NZ_JAMDMW010000144.1"/>
</dbReference>
<dbReference type="Proteomes" id="UP001527099">
    <property type="component" value="Unassembled WGS sequence"/>
</dbReference>
<proteinExistence type="predicted"/>
<accession>A0ABT4GLY9</accession>
<dbReference type="SUPFAM" id="SSF75169">
    <property type="entry name" value="DsrEFH-like"/>
    <property type="match status" value="1"/>
</dbReference>
<keyword evidence="2" id="KW-1185">Reference proteome</keyword>
<dbReference type="InterPro" id="IPR027396">
    <property type="entry name" value="DsrEFH-like"/>
</dbReference>
<protein>
    <submittedName>
        <fullName evidence="1">DsrE family protein</fullName>
    </submittedName>
</protein>
<name>A0ABT4GLY9_9BACL</name>
<comment type="caution">
    <text evidence="1">The sequence shown here is derived from an EMBL/GenBank/DDBJ whole genome shotgun (WGS) entry which is preliminary data.</text>
</comment>
<dbReference type="InterPro" id="IPR003787">
    <property type="entry name" value="Sulphur_relay_DsrE/F-like"/>
</dbReference>